<proteinExistence type="predicted"/>
<gene>
    <name evidence="1" type="ORF">NUW54_g1012</name>
</gene>
<evidence type="ECO:0000313" key="2">
    <source>
        <dbReference type="Proteomes" id="UP001144978"/>
    </source>
</evidence>
<evidence type="ECO:0000313" key="1">
    <source>
        <dbReference type="EMBL" id="KAJ3015543.1"/>
    </source>
</evidence>
<dbReference type="EMBL" id="JANSHE010000154">
    <property type="protein sequence ID" value="KAJ3015543.1"/>
    <property type="molecule type" value="Genomic_DNA"/>
</dbReference>
<organism evidence="1 2">
    <name type="scientific">Trametes sanguinea</name>
    <dbReference type="NCBI Taxonomy" id="158606"/>
    <lineage>
        <taxon>Eukaryota</taxon>
        <taxon>Fungi</taxon>
        <taxon>Dikarya</taxon>
        <taxon>Basidiomycota</taxon>
        <taxon>Agaricomycotina</taxon>
        <taxon>Agaricomycetes</taxon>
        <taxon>Polyporales</taxon>
        <taxon>Polyporaceae</taxon>
        <taxon>Trametes</taxon>
    </lineage>
</organism>
<name>A0ACC1Q838_9APHY</name>
<accession>A0ACC1Q838</accession>
<reference evidence="1" key="1">
    <citation type="submission" date="2022-08" db="EMBL/GenBank/DDBJ databases">
        <title>Genome Sequence of Pycnoporus sanguineus.</title>
        <authorList>
            <person name="Buettner E."/>
        </authorList>
    </citation>
    <scope>NUCLEOTIDE SEQUENCE</scope>
    <source>
        <strain evidence="1">CG-C14</strain>
    </source>
</reference>
<keyword evidence="2" id="KW-1185">Reference proteome</keyword>
<dbReference type="Proteomes" id="UP001144978">
    <property type="component" value="Unassembled WGS sequence"/>
</dbReference>
<sequence>MNLILSESEVLELIHLLSSSDLPKDSILSRLKERLEAEWAVEVQKERPTIQPSTSDSEVTKGVIGGLEDKVSEEADLALAAPGEACNVEQTVITAPVQRGHAVTPQDSAVLQAEEPRRSRRRLHTREHVNEADSDEEEAGVAMANAVVGSRERCPRGGGERLVKRPCVAASTQSVPRTGTAWVEGGLTYPSLDSTAASFLAKLTQGPRCNPLSDECLTWVERYKLLRLSKLVVETHEVDTHPHQESGELSLVQMAERCHCTISLRDALDFVHLCDMMTFTIKVDSVTKMKHCSTDKVWADMTKFRPQIAKCCSSQTFRDWVTFGHKCIALASAGSIYLLMVIASVRASASICALSWQQVEAICYRIRVPHASRERNVIVSRLLPLLRFVAKEIPLKMSTIFPLQLLERYSMPKEFVCSDLELSDHFLDSVNHLIGQSLAPTLASLSDCIVDASQAATLQPCIESSHLPTYDLDLDLQLPFATLDLHDTTHLSTSFNFFAKRNKSQPYPPPGPDREKWMVLERGAAEGAQTISDPAELEDKLKSFYDPDGVKAPGQYLRIDEDIFSHTNLKLTASDGSLLLFVTGDLPDYIREALELQLETALGGDDSNRFLCDIQDWKESGQEFSCLHFAFWSRNATQGHNVLRDLHPMTLKQSMKSHTNHHQMMPYLSKELILNQEVYNNLCNAFEDPFIWLERKLRAQLPEFYSELQIVADVLPGHSSAPAYPFTGFVININVSTKAHRDWGDLSGCLVMLIWCCKGGDLCLEEPGLVVPLRSGDMVVFQSQSMTHFNLQYTGKRASLVCHSDSAGTAWVNDRMRWQGHSYFDDDSCDPSL</sequence>
<comment type="caution">
    <text evidence="1">The sequence shown here is derived from an EMBL/GenBank/DDBJ whole genome shotgun (WGS) entry which is preliminary data.</text>
</comment>
<protein>
    <submittedName>
        <fullName evidence="1">Uncharacterized protein</fullName>
    </submittedName>
</protein>